<feature type="domain" description="FAD-binding" evidence="1">
    <location>
        <begin position="14"/>
        <end position="200"/>
    </location>
</feature>
<dbReference type="Pfam" id="PF01494">
    <property type="entry name" value="FAD_binding_3"/>
    <property type="match status" value="1"/>
</dbReference>
<dbReference type="GO" id="GO:0071949">
    <property type="term" value="F:FAD binding"/>
    <property type="evidence" value="ECO:0007669"/>
    <property type="project" value="InterPro"/>
</dbReference>
<evidence type="ECO:0000259" key="1">
    <source>
        <dbReference type="Pfam" id="PF01494"/>
    </source>
</evidence>
<accession>S4XGC5</accession>
<dbReference type="HOGENOM" id="CLU_024648_5_2_11"/>
<dbReference type="EMBL" id="CP003696">
    <property type="protein sequence ID" value="AGP31634.1"/>
    <property type="molecule type" value="Genomic_DNA"/>
</dbReference>
<dbReference type="NCBIfam" id="TIGR02032">
    <property type="entry name" value="GG-red-SF"/>
    <property type="match status" value="1"/>
</dbReference>
<evidence type="ECO:0000313" key="3">
    <source>
        <dbReference type="Proteomes" id="UP000014809"/>
    </source>
</evidence>
<dbReference type="RefSeq" id="WP_020441985.1">
    <property type="nucleotide sequence ID" value="NC_021663.1"/>
</dbReference>
<sequence length="446" mass="46577">MNASTLPAPLPTSCDLLVIGAGPAGAATAAAAALTGTDVTLVDMQDFPRDKTCGDGLTPRAVHALTRLWGGDPTLPSPHTGDVGILAGRPEIRGLALHGFGGSVHSPWPEHPAFPPRGSAVPRTDLDDALVRFAASCGAQVVTGWKAVEVHHAAASTAGIVDAVTFRAGRQTHTVTCRTLVLAEGVRSGIARQLGVTWLRGLVHGIAARSYCTTPRGNDPWIHSHLELRDAAGTAQPGYGWIFPLGDGVNLGCGALSTSTRPAKVNVRKLLGEYADLVRPEWDLGTPTQVASALLPMGGAVTRVAGVNWATVGDTAALVNPLNGEGIDYALESAQDLVALLPDAVRSPDGLRHLWPAHLREQYGDAFSLARRLATLLTMPGLLAAVGPLGFRGPTAPVVMGAATRLMGNLVTPDDRDLTARAWLAAGKLSAAHDRFWHEDSRPLFG</sequence>
<dbReference type="AlphaFoldDB" id="S4XGC5"/>
<reference evidence="2 3" key="1">
    <citation type="submission" date="2012-06" db="EMBL/GenBank/DDBJ databases">
        <title>Complete genome sequence of Corynebacterium terpenotabidum Y-11 (=DSM 44721).</title>
        <authorList>
            <person name="Ruckert C."/>
            <person name="Albersmeier A."/>
            <person name="Al-Dilaimi A."/>
            <person name="Szczepanowski R."/>
            <person name="Kalinowski J."/>
        </authorList>
    </citation>
    <scope>NUCLEOTIDE SEQUENCE [LARGE SCALE GENOMIC DNA]</scope>
    <source>
        <strain evidence="2 3">Y-11</strain>
    </source>
</reference>
<evidence type="ECO:0000313" key="2">
    <source>
        <dbReference type="EMBL" id="AGP31634.1"/>
    </source>
</evidence>
<dbReference type="InterPro" id="IPR002938">
    <property type="entry name" value="FAD-bd"/>
</dbReference>
<dbReference type="InterPro" id="IPR050407">
    <property type="entry name" value="Geranylgeranyl_reductase"/>
</dbReference>
<dbReference type="Gene3D" id="3.50.50.60">
    <property type="entry name" value="FAD/NAD(P)-binding domain"/>
    <property type="match status" value="1"/>
</dbReference>
<name>S4XGC5_9CORY</name>
<dbReference type="Proteomes" id="UP000014809">
    <property type="component" value="Chromosome"/>
</dbReference>
<dbReference type="PRINTS" id="PR00420">
    <property type="entry name" value="RNGMNOXGNASE"/>
</dbReference>
<protein>
    <recommendedName>
        <fullName evidence="1">FAD-binding domain-containing protein</fullName>
    </recommendedName>
</protein>
<dbReference type="SUPFAM" id="SSF51905">
    <property type="entry name" value="FAD/NAD(P)-binding domain"/>
    <property type="match status" value="1"/>
</dbReference>
<keyword evidence="3" id="KW-1185">Reference proteome</keyword>
<proteinExistence type="predicted"/>
<dbReference type="PANTHER" id="PTHR42685">
    <property type="entry name" value="GERANYLGERANYL DIPHOSPHATE REDUCTASE"/>
    <property type="match status" value="1"/>
</dbReference>
<dbReference type="PANTHER" id="PTHR42685:SF22">
    <property type="entry name" value="CONDITIONED MEDIUM FACTOR RECEPTOR 1"/>
    <property type="match status" value="1"/>
</dbReference>
<dbReference type="STRING" id="1200352.A606_09975"/>
<dbReference type="OrthoDB" id="9795712at2"/>
<organism evidence="2 3">
    <name type="scientific">Corynebacterium terpenotabidum Y-11</name>
    <dbReference type="NCBI Taxonomy" id="1200352"/>
    <lineage>
        <taxon>Bacteria</taxon>
        <taxon>Bacillati</taxon>
        <taxon>Actinomycetota</taxon>
        <taxon>Actinomycetes</taxon>
        <taxon>Mycobacteriales</taxon>
        <taxon>Corynebacteriaceae</taxon>
        <taxon>Corynebacterium</taxon>
    </lineage>
</organism>
<dbReference type="InterPro" id="IPR036188">
    <property type="entry name" value="FAD/NAD-bd_sf"/>
</dbReference>
<dbReference type="GO" id="GO:0016628">
    <property type="term" value="F:oxidoreductase activity, acting on the CH-CH group of donors, NAD or NADP as acceptor"/>
    <property type="evidence" value="ECO:0007669"/>
    <property type="project" value="InterPro"/>
</dbReference>
<dbReference type="eggNOG" id="COG0644">
    <property type="taxonomic scope" value="Bacteria"/>
</dbReference>
<dbReference type="InterPro" id="IPR011777">
    <property type="entry name" value="Geranylgeranyl_Rdtase_fam"/>
</dbReference>
<dbReference type="KEGG" id="cter:A606_09975"/>
<gene>
    <name evidence="2" type="ORF">A606_09975</name>
</gene>
<dbReference type="PATRIC" id="fig|1200352.3.peg.2033"/>